<dbReference type="InterPro" id="IPR056463">
    <property type="entry name" value="DUF7373_C"/>
</dbReference>
<proteinExistence type="predicted"/>
<evidence type="ECO:0000256" key="1">
    <source>
        <dbReference type="SAM" id="SignalP"/>
    </source>
</evidence>
<dbReference type="Pfam" id="PF24092">
    <property type="entry name" value="DUF7373_C"/>
    <property type="match status" value="1"/>
</dbReference>
<sequence length="416" mass="43354">MRSRVVLAGAAAVLIATTVTGCATSVDGQATPASQTLSPGEVDLAALDPGSYQTTPSPAFGMATGAQIVEYEGQRMAEFVYTPSEIDPEFTDVKNPTSIIRSRANLTNVVGRDAAFVPANDRLVAGFVTSAGTPQLRLSDPTRGMQLMVVRYTDSATAAGAARSMFDAMVRQNKSIPVPLAGLATTLAARTDAGGSAAVPIAPTLATFTPFKDYVIYAWASAPAGQEKRSEDTVRTVLTREPGLLNGFPATPTKAQNGGKPVEVAVDQDQILLYALPNKDANAVNGSDRAVYGPRGMAHIASSPSTMLSTLTAAQSTHNAVWDTTVYRAATGTGATSIMNDLVNADVQNGATKVDSPKGLPIASCVSRDTDTGQENSCFVTVGRYVGEADDRDPTAVAQKISAQYLILTRADQTAN</sequence>
<gene>
    <name evidence="4" type="ORF">OG579_14035</name>
</gene>
<accession>A0AAU4JYK3</accession>
<dbReference type="AlphaFoldDB" id="A0AAU4JYK3"/>
<dbReference type="PROSITE" id="PS51257">
    <property type="entry name" value="PROKAR_LIPOPROTEIN"/>
    <property type="match status" value="1"/>
</dbReference>
<dbReference type="Proteomes" id="UP001432128">
    <property type="component" value="Chromosome"/>
</dbReference>
<keyword evidence="5" id="KW-1185">Reference proteome</keyword>
<dbReference type="KEGG" id="whr:OG579_14035"/>
<evidence type="ECO:0000313" key="5">
    <source>
        <dbReference type="Proteomes" id="UP001432128"/>
    </source>
</evidence>
<feature type="domain" description="DUF7373" evidence="2">
    <location>
        <begin position="63"/>
        <end position="255"/>
    </location>
</feature>
<reference evidence="4 5" key="1">
    <citation type="submission" date="2022-10" db="EMBL/GenBank/DDBJ databases">
        <title>The complete genomes of actinobacterial strains from the NBC collection.</title>
        <authorList>
            <person name="Joergensen T.S."/>
            <person name="Alvarez Arevalo M."/>
            <person name="Sterndorff E.B."/>
            <person name="Faurdal D."/>
            <person name="Vuksanovic O."/>
            <person name="Mourched A.-S."/>
            <person name="Charusanti P."/>
            <person name="Shaw S."/>
            <person name="Blin K."/>
            <person name="Weber T."/>
        </authorList>
    </citation>
    <scope>NUCLEOTIDE SEQUENCE [LARGE SCALE GENOMIC DNA]</scope>
    <source>
        <strain evidence="4 5">NBC_00319</strain>
    </source>
</reference>
<evidence type="ECO:0000259" key="3">
    <source>
        <dbReference type="Pfam" id="PF24092"/>
    </source>
</evidence>
<feature type="domain" description="DUF7373" evidence="3">
    <location>
        <begin position="280"/>
        <end position="409"/>
    </location>
</feature>
<dbReference type="EMBL" id="CP108021">
    <property type="protein sequence ID" value="WUM18846.1"/>
    <property type="molecule type" value="Genomic_DNA"/>
</dbReference>
<dbReference type="Pfam" id="PF24088">
    <property type="entry name" value="DUF7373"/>
    <property type="match status" value="1"/>
</dbReference>
<name>A0AAU4JYK3_9NOCA</name>
<keyword evidence="1" id="KW-0732">Signal</keyword>
<evidence type="ECO:0000259" key="2">
    <source>
        <dbReference type="Pfam" id="PF24088"/>
    </source>
</evidence>
<feature type="signal peptide" evidence="1">
    <location>
        <begin position="1"/>
        <end position="21"/>
    </location>
</feature>
<dbReference type="InterPro" id="IPR055797">
    <property type="entry name" value="DUF7373"/>
</dbReference>
<protein>
    <submittedName>
        <fullName evidence="4">Uncharacterized protein</fullName>
    </submittedName>
</protein>
<dbReference type="RefSeq" id="WP_328856428.1">
    <property type="nucleotide sequence ID" value="NZ_CP108021.1"/>
</dbReference>
<evidence type="ECO:0000313" key="4">
    <source>
        <dbReference type="EMBL" id="WUM18846.1"/>
    </source>
</evidence>
<feature type="chain" id="PRO_5043469420" evidence="1">
    <location>
        <begin position="22"/>
        <end position="416"/>
    </location>
</feature>
<organism evidence="4 5">
    <name type="scientific">Williamsia herbipolensis</name>
    <dbReference type="NCBI Taxonomy" id="1603258"/>
    <lineage>
        <taxon>Bacteria</taxon>
        <taxon>Bacillati</taxon>
        <taxon>Actinomycetota</taxon>
        <taxon>Actinomycetes</taxon>
        <taxon>Mycobacteriales</taxon>
        <taxon>Nocardiaceae</taxon>
        <taxon>Williamsia</taxon>
    </lineage>
</organism>